<dbReference type="SUPFAM" id="SSF51556">
    <property type="entry name" value="Metallo-dependent hydrolases"/>
    <property type="match status" value="1"/>
</dbReference>
<comment type="similarity">
    <text evidence="2">Belongs to the metallo-dependent hydrolases superfamily. Adenosine and AMP deaminases family.</text>
</comment>
<dbReference type="InterPro" id="IPR001365">
    <property type="entry name" value="A_deaminase_dom"/>
</dbReference>
<evidence type="ECO:0000313" key="7">
    <source>
        <dbReference type="EMBL" id="SFA83943.1"/>
    </source>
</evidence>
<evidence type="ECO:0000313" key="8">
    <source>
        <dbReference type="Proteomes" id="UP000198619"/>
    </source>
</evidence>
<keyword evidence="5" id="KW-0862">Zinc</keyword>
<dbReference type="PANTHER" id="PTHR43114">
    <property type="entry name" value="ADENINE DEAMINASE"/>
    <property type="match status" value="1"/>
</dbReference>
<dbReference type="PANTHER" id="PTHR43114:SF6">
    <property type="entry name" value="ADENINE DEAMINASE"/>
    <property type="match status" value="1"/>
</dbReference>
<dbReference type="OrthoDB" id="9779574at2"/>
<reference evidence="7 8" key="1">
    <citation type="submission" date="2016-10" db="EMBL/GenBank/DDBJ databases">
        <authorList>
            <person name="de Groot N.N."/>
        </authorList>
    </citation>
    <scope>NUCLEOTIDE SEQUENCE [LARGE SCALE GENOMIC DNA]</scope>
    <source>
        <strain evidence="7 8">DSM 12271</strain>
    </source>
</reference>
<protein>
    <submittedName>
        <fullName evidence="7">Adenosine deaminase</fullName>
    </submittedName>
</protein>
<dbReference type="RefSeq" id="WP_090038852.1">
    <property type="nucleotide sequence ID" value="NZ_FOKI01000004.1"/>
</dbReference>
<proteinExistence type="inferred from homology"/>
<keyword evidence="8" id="KW-1185">Reference proteome</keyword>
<dbReference type="InterPro" id="IPR032466">
    <property type="entry name" value="Metal_Hydrolase"/>
</dbReference>
<dbReference type="EMBL" id="FOKI01000004">
    <property type="protein sequence ID" value="SFA83943.1"/>
    <property type="molecule type" value="Genomic_DNA"/>
</dbReference>
<name>A0A1I0W7D7_9CLOT</name>
<evidence type="ECO:0000256" key="2">
    <source>
        <dbReference type="ARBA" id="ARBA00006676"/>
    </source>
</evidence>
<evidence type="ECO:0000256" key="3">
    <source>
        <dbReference type="ARBA" id="ARBA00022723"/>
    </source>
</evidence>
<dbReference type="STRING" id="84698.SAMN04488528_100462"/>
<keyword evidence="4" id="KW-0378">Hydrolase</keyword>
<accession>A0A1I0W7D7</accession>
<dbReference type="InterPro" id="IPR006330">
    <property type="entry name" value="Ado/ade_deaminase"/>
</dbReference>
<evidence type="ECO:0000256" key="4">
    <source>
        <dbReference type="ARBA" id="ARBA00022801"/>
    </source>
</evidence>
<evidence type="ECO:0000259" key="6">
    <source>
        <dbReference type="Pfam" id="PF00962"/>
    </source>
</evidence>
<dbReference type="GO" id="GO:0046872">
    <property type="term" value="F:metal ion binding"/>
    <property type="evidence" value="ECO:0007669"/>
    <property type="project" value="UniProtKB-KW"/>
</dbReference>
<keyword evidence="3" id="KW-0479">Metal-binding</keyword>
<dbReference type="GO" id="GO:0016814">
    <property type="term" value="F:hydrolase activity, acting on carbon-nitrogen (but not peptide) bonds, in cyclic amidines"/>
    <property type="evidence" value="ECO:0007669"/>
    <property type="project" value="UniProtKB-ARBA"/>
</dbReference>
<organism evidence="7 8">
    <name type="scientific">Clostridium frigidicarnis</name>
    <dbReference type="NCBI Taxonomy" id="84698"/>
    <lineage>
        <taxon>Bacteria</taxon>
        <taxon>Bacillati</taxon>
        <taxon>Bacillota</taxon>
        <taxon>Clostridia</taxon>
        <taxon>Eubacteriales</taxon>
        <taxon>Clostridiaceae</taxon>
        <taxon>Clostridium</taxon>
    </lineage>
</organism>
<sequence>MNNQYDFLFKEGLKSDDLSKIRKTPKGDLHNHCGLGMRFSTFNKWASGNVTPPPNKMEGLLGLDNYIFGETIKFITKGSDIEFLIEATLKEAIEDGVKILEPSIDCNDLRYFNNYNDFFNSILKVKTKYANSIDFRPEIGMPKSITTEGLENFLIPCIDSGVFKSLDLYGDESIDDFEKFKPYYKYAKEKGLKLKVHCGEFHGAENVKKAIEILNIDEIQHGIGAYSDEYVISLIKERNIRLNICPSSNFILGAIDDIKKHPSRILFDSGVTLSINTDDLLLFNSGVSEEYLYLYKSGVFNEDELNEIRHMSLL</sequence>
<evidence type="ECO:0000256" key="5">
    <source>
        <dbReference type="ARBA" id="ARBA00022833"/>
    </source>
</evidence>
<evidence type="ECO:0000256" key="1">
    <source>
        <dbReference type="ARBA" id="ARBA00001947"/>
    </source>
</evidence>
<dbReference type="AlphaFoldDB" id="A0A1I0W7D7"/>
<dbReference type="GO" id="GO:0019239">
    <property type="term" value="F:deaminase activity"/>
    <property type="evidence" value="ECO:0007669"/>
    <property type="project" value="InterPro"/>
</dbReference>
<dbReference type="Pfam" id="PF00962">
    <property type="entry name" value="A_deaminase"/>
    <property type="match status" value="1"/>
</dbReference>
<dbReference type="Gene3D" id="3.20.20.140">
    <property type="entry name" value="Metal-dependent hydrolases"/>
    <property type="match status" value="1"/>
</dbReference>
<comment type="cofactor">
    <cofactor evidence="1">
        <name>Zn(2+)</name>
        <dbReference type="ChEBI" id="CHEBI:29105"/>
    </cofactor>
</comment>
<gene>
    <name evidence="7" type="ORF">SAMN04488528_100462</name>
</gene>
<feature type="domain" description="Adenosine deaminase" evidence="6">
    <location>
        <begin position="150"/>
        <end position="310"/>
    </location>
</feature>
<dbReference type="Proteomes" id="UP000198619">
    <property type="component" value="Unassembled WGS sequence"/>
</dbReference>